<accession>A0A2N8NTP1</accession>
<organism evidence="3 4">
    <name type="scientific">Streptomyces eurocidicus</name>
    <name type="common">Streptoverticillium eurocidicus</name>
    <dbReference type="NCBI Taxonomy" id="66423"/>
    <lineage>
        <taxon>Bacteria</taxon>
        <taxon>Bacillati</taxon>
        <taxon>Actinomycetota</taxon>
        <taxon>Actinomycetes</taxon>
        <taxon>Kitasatosporales</taxon>
        <taxon>Streptomycetaceae</taxon>
        <taxon>Streptomyces</taxon>
    </lineage>
</organism>
<proteinExistence type="predicted"/>
<dbReference type="InterPro" id="IPR036754">
    <property type="entry name" value="YbaK/aa-tRNA-synt-asso_dom_sf"/>
</dbReference>
<evidence type="ECO:0000313" key="5">
    <source>
        <dbReference type="Proteomes" id="UP000528608"/>
    </source>
</evidence>
<dbReference type="EMBL" id="LGUI01000006">
    <property type="protein sequence ID" value="PNE32136.1"/>
    <property type="molecule type" value="Genomic_DNA"/>
</dbReference>
<evidence type="ECO:0000313" key="3">
    <source>
        <dbReference type="EMBL" id="PNE32136.1"/>
    </source>
</evidence>
<keyword evidence="4" id="KW-1185">Reference proteome</keyword>
<evidence type="ECO:0000259" key="1">
    <source>
        <dbReference type="Pfam" id="PF04073"/>
    </source>
</evidence>
<gene>
    <name evidence="3" type="ORF">AF335_20615</name>
    <name evidence="2" type="ORF">FHS36_002852</name>
</gene>
<protein>
    <submittedName>
        <fullName evidence="2">Prolyl-tRNA editing enzyme YbaK/EbsC (Cys-tRNA(Pro) deacylase)</fullName>
    </submittedName>
    <submittedName>
        <fullName evidence="3">Prolyl-tRNA synthetase</fullName>
    </submittedName>
</protein>
<dbReference type="InterPro" id="IPR007214">
    <property type="entry name" value="YbaK/aa-tRNA-synth-assoc-dom"/>
</dbReference>
<dbReference type="GO" id="GO:0004812">
    <property type="term" value="F:aminoacyl-tRNA ligase activity"/>
    <property type="evidence" value="ECO:0007669"/>
    <property type="project" value="UniProtKB-KW"/>
</dbReference>
<reference evidence="4" key="2">
    <citation type="submission" date="2015-07" db="EMBL/GenBank/DDBJ databases">
        <authorList>
            <person name="Graham D.E."/>
            <person name="Giannone R.J."/>
            <person name="Gulvik C.A."/>
            <person name="Hettich R.L."/>
            <person name="Klingeman D.M."/>
            <person name="Mahan K.M."/>
            <person name="Parry R.J."/>
            <person name="Spain J.C."/>
        </authorList>
    </citation>
    <scope>NUCLEOTIDE SEQUENCE [LARGE SCALE GENOMIC DNA]</scope>
    <source>
        <strain evidence="4">ATCC 27428</strain>
    </source>
</reference>
<reference evidence="2 5" key="3">
    <citation type="submission" date="2020-08" db="EMBL/GenBank/DDBJ databases">
        <title>Genomic Encyclopedia of Type Strains, Phase III (KMG-III): the genomes of soil and plant-associated and newly described type strains.</title>
        <authorList>
            <person name="Whitman W."/>
        </authorList>
    </citation>
    <scope>NUCLEOTIDE SEQUENCE [LARGE SCALE GENOMIC DNA]</scope>
    <source>
        <strain evidence="2 5">CECT 3259</strain>
    </source>
</reference>
<dbReference type="SUPFAM" id="SSF55826">
    <property type="entry name" value="YbaK/ProRS associated domain"/>
    <property type="match status" value="1"/>
</dbReference>
<dbReference type="Pfam" id="PF04073">
    <property type="entry name" value="tRNA_edit"/>
    <property type="match status" value="1"/>
</dbReference>
<dbReference type="EMBL" id="JACHJF010000007">
    <property type="protein sequence ID" value="MBB5119419.1"/>
    <property type="molecule type" value="Genomic_DNA"/>
</dbReference>
<feature type="domain" description="YbaK/aminoacyl-tRNA synthetase-associated" evidence="1">
    <location>
        <begin position="43"/>
        <end position="162"/>
    </location>
</feature>
<dbReference type="OrthoDB" id="9796920at2"/>
<name>A0A2N8NTP1_STREU</name>
<keyword evidence="3" id="KW-0436">Ligase</keyword>
<evidence type="ECO:0000313" key="2">
    <source>
        <dbReference type="EMBL" id="MBB5119419.1"/>
    </source>
</evidence>
<keyword evidence="3" id="KW-0030">Aminoacyl-tRNA synthetase</keyword>
<reference evidence="3" key="1">
    <citation type="submission" date="2015-07" db="EMBL/GenBank/DDBJ databases">
        <authorList>
            <person name="Noorani M."/>
        </authorList>
    </citation>
    <scope>NUCLEOTIDE SEQUENCE [LARGE SCALE GENOMIC DNA]</scope>
    <source>
        <strain evidence="3">ATCC 27428</strain>
    </source>
</reference>
<dbReference type="GO" id="GO:0002161">
    <property type="term" value="F:aminoacyl-tRNA deacylase activity"/>
    <property type="evidence" value="ECO:0007669"/>
    <property type="project" value="InterPro"/>
</dbReference>
<evidence type="ECO:0000313" key="4">
    <source>
        <dbReference type="Proteomes" id="UP000235945"/>
    </source>
</evidence>
<dbReference type="Gene3D" id="3.90.960.10">
    <property type="entry name" value="YbaK/aminoacyl-tRNA synthetase-associated domain"/>
    <property type="match status" value="1"/>
</dbReference>
<dbReference type="Proteomes" id="UP000528608">
    <property type="component" value="Unassembled WGS sequence"/>
</dbReference>
<dbReference type="Proteomes" id="UP000235945">
    <property type="component" value="Unassembled WGS sequence"/>
</dbReference>
<sequence>MNTTLEVLPALSRTDLMAPSVAAALGRWTEEDAARVEIAGIDPALSDTVEFCEAYGVPLADSANCVVVAAKRGGATTYAACVVPATGRADVNGLVRRHLGARKVSFAPMDAVLADTGMEYGGITPVGLPEGWPVLVDAEAAAHPGLVVGSGIRGSKLWVPGPLLAGLPGARVLPGLGVAVA</sequence>
<dbReference type="AlphaFoldDB" id="A0A2N8NTP1"/>
<comment type="caution">
    <text evidence="3">The sequence shown here is derived from an EMBL/GenBank/DDBJ whole genome shotgun (WGS) entry which is preliminary data.</text>
</comment>
<dbReference type="RefSeq" id="WP_102919943.1">
    <property type="nucleotide sequence ID" value="NZ_JACHJF010000007.1"/>
</dbReference>